<gene>
    <name evidence="2" type="ORF">V0U35_13665</name>
</gene>
<keyword evidence="1" id="KW-1133">Transmembrane helix</keyword>
<feature type="transmembrane region" description="Helical" evidence="1">
    <location>
        <begin position="9"/>
        <end position="30"/>
    </location>
</feature>
<comment type="caution">
    <text evidence="2">The sequence shown here is derived from an EMBL/GenBank/DDBJ whole genome shotgun (WGS) entry which is preliminary data.</text>
</comment>
<keyword evidence="3" id="KW-1185">Reference proteome</keyword>
<feature type="transmembrane region" description="Helical" evidence="1">
    <location>
        <begin position="115"/>
        <end position="132"/>
    </location>
</feature>
<organism evidence="2 3">
    <name type="scientific">Hyphobacterium marinum</name>
    <dbReference type="NCBI Taxonomy" id="3116574"/>
    <lineage>
        <taxon>Bacteria</taxon>
        <taxon>Pseudomonadati</taxon>
        <taxon>Pseudomonadota</taxon>
        <taxon>Alphaproteobacteria</taxon>
        <taxon>Maricaulales</taxon>
        <taxon>Maricaulaceae</taxon>
        <taxon>Hyphobacterium</taxon>
    </lineage>
</organism>
<feature type="transmembrane region" description="Helical" evidence="1">
    <location>
        <begin position="77"/>
        <end position="95"/>
    </location>
</feature>
<evidence type="ECO:0000313" key="3">
    <source>
        <dbReference type="Proteomes" id="UP001310692"/>
    </source>
</evidence>
<accession>A0ABU7M1S5</accession>
<dbReference type="Pfam" id="PF08570">
    <property type="entry name" value="DUF1761"/>
    <property type="match status" value="1"/>
</dbReference>
<sequence>MPRIFGHNLLFVLLAAIAIYLVGFVWYMLLFAGAMGDAGVGDTATADWRMFGVGPLTPVLYALGLAAIASKAGAAGLMAYAKLGLVCAVGFTIATELADFAYDARYTTALTLVDVAHQLVILPLGAVILSFGRK</sequence>
<proteinExistence type="predicted"/>
<name>A0ABU7M1S5_9PROT</name>
<reference evidence="2 3" key="1">
    <citation type="submission" date="2024-01" db="EMBL/GenBank/DDBJ databases">
        <title>Hyphobacterium bacterium isolated from marine sediment.</title>
        <authorList>
            <person name="Zhao S."/>
        </authorList>
    </citation>
    <scope>NUCLEOTIDE SEQUENCE [LARGE SCALE GENOMIC DNA]</scope>
    <source>
        <strain evidence="2 3">Y60-23</strain>
    </source>
</reference>
<protein>
    <submittedName>
        <fullName evidence="2">DUF1761 family protein</fullName>
    </submittedName>
</protein>
<feature type="transmembrane region" description="Helical" evidence="1">
    <location>
        <begin position="50"/>
        <end position="70"/>
    </location>
</feature>
<dbReference type="Proteomes" id="UP001310692">
    <property type="component" value="Unassembled WGS sequence"/>
</dbReference>
<evidence type="ECO:0000313" key="2">
    <source>
        <dbReference type="EMBL" id="MEE2567725.1"/>
    </source>
</evidence>
<dbReference type="RefSeq" id="WP_330197313.1">
    <property type="nucleotide sequence ID" value="NZ_JAZDRO010000009.1"/>
</dbReference>
<dbReference type="EMBL" id="JAZDRO010000009">
    <property type="protein sequence ID" value="MEE2567725.1"/>
    <property type="molecule type" value="Genomic_DNA"/>
</dbReference>
<evidence type="ECO:0000256" key="1">
    <source>
        <dbReference type="SAM" id="Phobius"/>
    </source>
</evidence>
<dbReference type="InterPro" id="IPR013879">
    <property type="entry name" value="DUF1761"/>
</dbReference>
<keyword evidence="1" id="KW-0472">Membrane</keyword>
<keyword evidence="1" id="KW-0812">Transmembrane</keyword>